<dbReference type="AlphaFoldDB" id="A0A336K7D0"/>
<dbReference type="EMBL" id="UFQT01000140">
    <property type="protein sequence ID" value="SSX20757.1"/>
    <property type="molecule type" value="Genomic_DNA"/>
</dbReference>
<accession>A0A336K7D0</accession>
<keyword evidence="1" id="KW-0812">Transmembrane</keyword>
<dbReference type="EMBL" id="UFQS01000140">
    <property type="protein sequence ID" value="SSX00377.1"/>
    <property type="molecule type" value="Genomic_DNA"/>
</dbReference>
<proteinExistence type="predicted"/>
<reference evidence="3" key="2">
    <citation type="submission" date="2018-07" db="EMBL/GenBank/DDBJ databases">
        <authorList>
            <person name="Quirk P.G."/>
            <person name="Krulwich T.A."/>
        </authorList>
    </citation>
    <scope>NUCLEOTIDE SEQUENCE</scope>
</reference>
<feature type="transmembrane region" description="Helical" evidence="1">
    <location>
        <begin position="32"/>
        <end position="50"/>
    </location>
</feature>
<evidence type="ECO:0000313" key="3">
    <source>
        <dbReference type="EMBL" id="SSX20757.1"/>
    </source>
</evidence>
<keyword evidence="1" id="KW-1133">Transmembrane helix</keyword>
<evidence type="ECO:0000313" key="2">
    <source>
        <dbReference type="EMBL" id="SSX00377.1"/>
    </source>
</evidence>
<reference evidence="2" key="1">
    <citation type="submission" date="2018-04" db="EMBL/GenBank/DDBJ databases">
        <authorList>
            <person name="Go L.Y."/>
            <person name="Mitchell J.A."/>
        </authorList>
    </citation>
    <scope>NUCLEOTIDE SEQUENCE</scope>
    <source>
        <tissue evidence="2">Whole organism</tissue>
    </source>
</reference>
<protein>
    <submittedName>
        <fullName evidence="2">CSON002462 protein</fullName>
    </submittedName>
</protein>
<keyword evidence="1" id="KW-0472">Membrane</keyword>
<name>A0A336K7D0_CULSO</name>
<sequence>MERSTIKADQVKSLYTVDALTMLKWKITIKHYYLTFFYELIEPVVAVWMIKARWRLMALKPTWTLINGRH</sequence>
<evidence type="ECO:0000256" key="1">
    <source>
        <dbReference type="SAM" id="Phobius"/>
    </source>
</evidence>
<organism evidence="2">
    <name type="scientific">Culicoides sonorensis</name>
    <name type="common">Biting midge</name>
    <dbReference type="NCBI Taxonomy" id="179676"/>
    <lineage>
        <taxon>Eukaryota</taxon>
        <taxon>Metazoa</taxon>
        <taxon>Ecdysozoa</taxon>
        <taxon>Arthropoda</taxon>
        <taxon>Hexapoda</taxon>
        <taxon>Insecta</taxon>
        <taxon>Pterygota</taxon>
        <taxon>Neoptera</taxon>
        <taxon>Endopterygota</taxon>
        <taxon>Diptera</taxon>
        <taxon>Nematocera</taxon>
        <taxon>Chironomoidea</taxon>
        <taxon>Ceratopogonidae</taxon>
        <taxon>Ceratopogoninae</taxon>
        <taxon>Culicoides</taxon>
        <taxon>Monoculicoides</taxon>
    </lineage>
</organism>
<gene>
    <name evidence="2" type="primary">CSON002462</name>
</gene>
<dbReference type="VEuPathDB" id="VectorBase:CSON002462"/>